<dbReference type="RefSeq" id="WP_256305962.1">
    <property type="nucleotide sequence ID" value="NZ_JANHAW010000001.1"/>
</dbReference>
<feature type="transmembrane region" description="Helical" evidence="1">
    <location>
        <begin position="44"/>
        <end position="64"/>
    </location>
</feature>
<proteinExistence type="predicted"/>
<dbReference type="AlphaFoldDB" id="A0ABD6DYI4"/>
<sequence>MATLGSLVVFALVGLFAVNAIPHFVRGITGQRHMTPFGSQSSAVVNVLWGGANAAVAGVLAWAFRDAIDASTLAVAFVAGMGLAVGLASFWSRSDPTLPWE</sequence>
<dbReference type="Proteomes" id="UP001597092">
    <property type="component" value="Unassembled WGS sequence"/>
</dbReference>
<comment type="caution">
    <text evidence="2">The sequence shown here is derived from an EMBL/GenBank/DDBJ whole genome shotgun (WGS) entry which is preliminary data.</text>
</comment>
<name>A0ABD6DYI4_9EURY</name>
<reference evidence="2 3" key="1">
    <citation type="journal article" date="2019" name="Int. J. Syst. Evol. Microbiol.">
        <title>The Global Catalogue of Microorganisms (GCM) 10K type strain sequencing project: providing services to taxonomists for standard genome sequencing and annotation.</title>
        <authorList>
            <consortium name="The Broad Institute Genomics Platform"/>
            <consortium name="The Broad Institute Genome Sequencing Center for Infectious Disease"/>
            <person name="Wu L."/>
            <person name="Ma J."/>
        </authorList>
    </citation>
    <scope>NUCLEOTIDE SEQUENCE [LARGE SCALE GENOMIC DNA]</scope>
    <source>
        <strain evidence="2 3">CGMCC 1.10387</strain>
    </source>
</reference>
<dbReference type="EMBL" id="JBHUDP010000002">
    <property type="protein sequence ID" value="MFD1685903.1"/>
    <property type="molecule type" value="Genomic_DNA"/>
</dbReference>
<keyword evidence="1" id="KW-0812">Transmembrane</keyword>
<protein>
    <recommendedName>
        <fullName evidence="4">Integral membrane protein</fullName>
    </recommendedName>
</protein>
<accession>A0ABD6DYI4</accession>
<gene>
    <name evidence="2" type="ORF">ACFSAS_09800</name>
</gene>
<organism evidence="2 3">
    <name type="scientific">Halobellus litoreus</name>
    <dbReference type="NCBI Taxonomy" id="755310"/>
    <lineage>
        <taxon>Archaea</taxon>
        <taxon>Methanobacteriati</taxon>
        <taxon>Methanobacteriota</taxon>
        <taxon>Stenosarchaea group</taxon>
        <taxon>Halobacteria</taxon>
        <taxon>Halobacteriales</taxon>
        <taxon>Haloferacaceae</taxon>
        <taxon>Halobellus</taxon>
    </lineage>
</organism>
<keyword evidence="1" id="KW-0472">Membrane</keyword>
<evidence type="ECO:0000313" key="3">
    <source>
        <dbReference type="Proteomes" id="UP001597092"/>
    </source>
</evidence>
<keyword evidence="1" id="KW-1133">Transmembrane helix</keyword>
<evidence type="ECO:0000313" key="2">
    <source>
        <dbReference type="EMBL" id="MFD1685903.1"/>
    </source>
</evidence>
<evidence type="ECO:0008006" key="4">
    <source>
        <dbReference type="Google" id="ProtNLM"/>
    </source>
</evidence>
<keyword evidence="3" id="KW-1185">Reference proteome</keyword>
<feature type="transmembrane region" description="Helical" evidence="1">
    <location>
        <begin position="71"/>
        <end position="91"/>
    </location>
</feature>
<evidence type="ECO:0000256" key="1">
    <source>
        <dbReference type="SAM" id="Phobius"/>
    </source>
</evidence>